<keyword evidence="2" id="KW-1185">Reference proteome</keyword>
<accession>A0A1R3JCR4</accession>
<evidence type="ECO:0000313" key="2">
    <source>
        <dbReference type="Proteomes" id="UP000187203"/>
    </source>
</evidence>
<dbReference type="AlphaFoldDB" id="A0A1R3JCR4"/>
<dbReference type="EMBL" id="AWUE01016345">
    <property type="protein sequence ID" value="OMO92586.1"/>
    <property type="molecule type" value="Genomic_DNA"/>
</dbReference>
<name>A0A1R3JCR4_9ROSI</name>
<organism evidence="1 2">
    <name type="scientific">Corchorus olitorius</name>
    <dbReference type="NCBI Taxonomy" id="93759"/>
    <lineage>
        <taxon>Eukaryota</taxon>
        <taxon>Viridiplantae</taxon>
        <taxon>Streptophyta</taxon>
        <taxon>Embryophyta</taxon>
        <taxon>Tracheophyta</taxon>
        <taxon>Spermatophyta</taxon>
        <taxon>Magnoliopsida</taxon>
        <taxon>eudicotyledons</taxon>
        <taxon>Gunneridae</taxon>
        <taxon>Pentapetalae</taxon>
        <taxon>rosids</taxon>
        <taxon>malvids</taxon>
        <taxon>Malvales</taxon>
        <taxon>Malvaceae</taxon>
        <taxon>Grewioideae</taxon>
        <taxon>Apeibeae</taxon>
        <taxon>Corchorus</taxon>
    </lineage>
</organism>
<protein>
    <submittedName>
        <fullName evidence="1">Calcium-binding protein CML10-like protein</fullName>
    </submittedName>
</protein>
<sequence length="110" mass="12533">MSNYNYKAIMDDPEIPSQFKTDGLIWRIKTSNEDNEELKSTISKYAKEGRLNKSALKEAFYVLNITNPDYAASRAMREATGTAYGSIYINSTDDKEFRKVIKYASTAPRT</sequence>
<evidence type="ECO:0000313" key="1">
    <source>
        <dbReference type="EMBL" id="OMO92586.1"/>
    </source>
</evidence>
<reference evidence="2" key="1">
    <citation type="submission" date="2013-09" db="EMBL/GenBank/DDBJ databases">
        <title>Corchorus olitorius genome sequencing.</title>
        <authorList>
            <person name="Alam M."/>
            <person name="Haque M.S."/>
            <person name="Islam M.S."/>
            <person name="Emdad E.M."/>
            <person name="Islam M.M."/>
            <person name="Ahmed B."/>
            <person name="Halim A."/>
            <person name="Hossen Q.M.M."/>
            <person name="Hossain M.Z."/>
            <person name="Ahmed R."/>
            <person name="Khan M.M."/>
            <person name="Islam R."/>
            <person name="Rashid M.M."/>
            <person name="Khan S.A."/>
            <person name="Rahman M.S."/>
            <person name="Alam M."/>
            <person name="Yahiya A.S."/>
            <person name="Khan M.S."/>
            <person name="Azam M.S."/>
            <person name="Haque T."/>
            <person name="Lashkar M.Z.H."/>
            <person name="Akhand A.I."/>
            <person name="Morshed G."/>
            <person name="Roy S."/>
            <person name="Uddin K.S."/>
            <person name="Rabeya T."/>
            <person name="Hossain A.S."/>
            <person name="Chowdhury A."/>
            <person name="Snigdha A.R."/>
            <person name="Mortoza M.S."/>
            <person name="Matin S.A."/>
            <person name="Hoque S.M.E."/>
            <person name="Islam M.K."/>
            <person name="Roy D.K."/>
            <person name="Haider R."/>
            <person name="Moosa M.M."/>
            <person name="Elias S.M."/>
            <person name="Hasan A.M."/>
            <person name="Jahan S."/>
            <person name="Shafiuddin M."/>
            <person name="Mahmood N."/>
            <person name="Shommy N.S."/>
        </authorList>
    </citation>
    <scope>NUCLEOTIDE SEQUENCE [LARGE SCALE GENOMIC DNA]</scope>
    <source>
        <strain evidence="2">cv. O-4</strain>
    </source>
</reference>
<comment type="caution">
    <text evidence="1">The sequence shown here is derived from an EMBL/GenBank/DDBJ whole genome shotgun (WGS) entry which is preliminary data.</text>
</comment>
<dbReference type="Proteomes" id="UP000187203">
    <property type="component" value="Unassembled WGS sequence"/>
</dbReference>
<gene>
    <name evidence="1" type="ORF">COLO4_17465</name>
</gene>
<proteinExistence type="predicted"/>
<dbReference type="OrthoDB" id="10439935at2759"/>